<evidence type="ECO:0000256" key="6">
    <source>
        <dbReference type="ARBA" id="ARBA00022989"/>
    </source>
</evidence>
<name>A0A250JK27_9BACT</name>
<dbReference type="PANTHER" id="PTHR21716:SF53">
    <property type="entry name" value="PERMEASE PERM-RELATED"/>
    <property type="match status" value="1"/>
</dbReference>
<protein>
    <submittedName>
        <fullName evidence="10">AI-2E family transporter</fullName>
    </submittedName>
</protein>
<dbReference type="GO" id="GO:0005886">
    <property type="term" value="C:plasma membrane"/>
    <property type="evidence" value="ECO:0007669"/>
    <property type="project" value="UniProtKB-SubCell"/>
</dbReference>
<evidence type="ECO:0000256" key="1">
    <source>
        <dbReference type="ARBA" id="ARBA00004651"/>
    </source>
</evidence>
<feature type="transmembrane region" description="Helical" evidence="9">
    <location>
        <begin position="202"/>
        <end position="230"/>
    </location>
</feature>
<keyword evidence="7 9" id="KW-0472">Membrane</keyword>
<dbReference type="PANTHER" id="PTHR21716">
    <property type="entry name" value="TRANSMEMBRANE PROTEIN"/>
    <property type="match status" value="1"/>
</dbReference>
<dbReference type="EMBL" id="CP022098">
    <property type="protein sequence ID" value="ATB43990.1"/>
    <property type="molecule type" value="Genomic_DNA"/>
</dbReference>
<sequence>MTWRPRSHSQVTPRTVWTVGLHSLAMLAALWLLVRSWTVLSWALVAIFLALAAHPLVSALEKRGLSRGLAVMGVGLLGLGLLSALVMTLVPMLIEQGRALAQAAPDFIARLRHHPWVERMDERYDLISQAAQELRGHISMAPGPLLGVVTDVLRHVLAGVTIFVLTIFFLLFGSDLFNTALQWVEPSRREHYWRLGRRMNQAVGGYVAGSFLVALIGGVFTSVMTLLLGVPYFLPLGLAMAVLGLVPFVGSFLGGLLVAGTTAASVGGRQGLIALGLFLVYQQVEGNLLQPLVQRQTLKMNPLIITLVMLVGTGLAGLIGALLSLPIAGAIQVWLQDRLARLNEQWRHQREEDGKSRLILPTSPPEPREAPRPEPAPMNH</sequence>
<evidence type="ECO:0000256" key="8">
    <source>
        <dbReference type="SAM" id="MobiDB-lite"/>
    </source>
</evidence>
<evidence type="ECO:0000313" key="11">
    <source>
        <dbReference type="Proteomes" id="UP000217257"/>
    </source>
</evidence>
<keyword evidence="3" id="KW-0813">Transport</keyword>
<keyword evidence="6 9" id="KW-1133">Transmembrane helix</keyword>
<dbReference type="KEGG" id="cfus:CYFUS_009471"/>
<dbReference type="InterPro" id="IPR002549">
    <property type="entry name" value="AI-2E-like"/>
</dbReference>
<comment type="subcellular location">
    <subcellularLocation>
        <location evidence="1">Cell membrane</location>
        <topology evidence="1">Multi-pass membrane protein</topology>
    </subcellularLocation>
</comment>
<evidence type="ECO:0000256" key="7">
    <source>
        <dbReference type="ARBA" id="ARBA00023136"/>
    </source>
</evidence>
<accession>A0A250JK27</accession>
<keyword evidence="4" id="KW-1003">Cell membrane</keyword>
<evidence type="ECO:0000256" key="2">
    <source>
        <dbReference type="ARBA" id="ARBA00009773"/>
    </source>
</evidence>
<evidence type="ECO:0000313" key="10">
    <source>
        <dbReference type="EMBL" id="ATB43990.1"/>
    </source>
</evidence>
<feature type="transmembrane region" description="Helical" evidence="9">
    <location>
        <begin position="304"/>
        <end position="335"/>
    </location>
</feature>
<feature type="transmembrane region" description="Helical" evidence="9">
    <location>
        <begin position="12"/>
        <end position="33"/>
    </location>
</feature>
<dbReference type="RefSeq" id="WP_232537234.1">
    <property type="nucleotide sequence ID" value="NZ_CP022098.1"/>
</dbReference>
<comment type="similarity">
    <text evidence="2">Belongs to the autoinducer-2 exporter (AI-2E) (TC 2.A.86) family.</text>
</comment>
<evidence type="ECO:0000256" key="5">
    <source>
        <dbReference type="ARBA" id="ARBA00022692"/>
    </source>
</evidence>
<reference evidence="10 11" key="1">
    <citation type="submission" date="2017-06" db="EMBL/GenBank/DDBJ databases">
        <title>Sequencing and comparative analysis of myxobacterial genomes.</title>
        <authorList>
            <person name="Rupp O."/>
            <person name="Goesmann A."/>
            <person name="Sogaard-Andersen L."/>
        </authorList>
    </citation>
    <scope>NUCLEOTIDE SEQUENCE [LARGE SCALE GENOMIC DNA]</scope>
    <source>
        <strain evidence="10 11">DSM 52655</strain>
    </source>
</reference>
<dbReference type="AlphaFoldDB" id="A0A250JK27"/>
<dbReference type="Proteomes" id="UP000217257">
    <property type="component" value="Chromosome"/>
</dbReference>
<feature type="transmembrane region" description="Helical" evidence="9">
    <location>
        <begin position="39"/>
        <end position="57"/>
    </location>
</feature>
<evidence type="ECO:0000256" key="4">
    <source>
        <dbReference type="ARBA" id="ARBA00022475"/>
    </source>
</evidence>
<organism evidence="10 11">
    <name type="scientific">Cystobacter fuscus</name>
    <dbReference type="NCBI Taxonomy" id="43"/>
    <lineage>
        <taxon>Bacteria</taxon>
        <taxon>Pseudomonadati</taxon>
        <taxon>Myxococcota</taxon>
        <taxon>Myxococcia</taxon>
        <taxon>Myxococcales</taxon>
        <taxon>Cystobacterineae</taxon>
        <taxon>Archangiaceae</taxon>
        <taxon>Cystobacter</taxon>
    </lineage>
</organism>
<feature type="region of interest" description="Disordered" evidence="8">
    <location>
        <begin position="351"/>
        <end position="380"/>
    </location>
</feature>
<proteinExistence type="inferred from homology"/>
<evidence type="ECO:0000256" key="9">
    <source>
        <dbReference type="SAM" id="Phobius"/>
    </source>
</evidence>
<keyword evidence="5 9" id="KW-0812">Transmembrane</keyword>
<feature type="transmembrane region" description="Helical" evidence="9">
    <location>
        <begin position="69"/>
        <end position="94"/>
    </location>
</feature>
<dbReference type="GO" id="GO:0055085">
    <property type="term" value="P:transmembrane transport"/>
    <property type="evidence" value="ECO:0007669"/>
    <property type="project" value="TreeGrafter"/>
</dbReference>
<gene>
    <name evidence="10" type="ORF">CYFUS_009471</name>
</gene>
<feature type="transmembrane region" description="Helical" evidence="9">
    <location>
        <begin position="156"/>
        <end position="181"/>
    </location>
</feature>
<feature type="transmembrane region" description="Helical" evidence="9">
    <location>
        <begin position="236"/>
        <end position="259"/>
    </location>
</feature>
<evidence type="ECO:0000256" key="3">
    <source>
        <dbReference type="ARBA" id="ARBA00022448"/>
    </source>
</evidence>
<dbReference type="Pfam" id="PF01594">
    <property type="entry name" value="AI-2E_transport"/>
    <property type="match status" value="1"/>
</dbReference>